<dbReference type="PANTHER" id="PTHR34473">
    <property type="entry name" value="UPF0699 TRANSMEMBRANE PROTEIN YDBS"/>
    <property type="match status" value="1"/>
</dbReference>
<feature type="compositionally biased region" description="Low complexity" evidence="1">
    <location>
        <begin position="1"/>
        <end position="14"/>
    </location>
</feature>
<feature type="compositionally biased region" description="Low complexity" evidence="1">
    <location>
        <begin position="28"/>
        <end position="38"/>
    </location>
</feature>
<feature type="transmembrane region" description="Helical" evidence="2">
    <location>
        <begin position="407"/>
        <end position="425"/>
    </location>
</feature>
<feature type="transmembrane region" description="Helical" evidence="2">
    <location>
        <begin position="81"/>
        <end position="104"/>
    </location>
</feature>
<evidence type="ECO:0000313" key="5">
    <source>
        <dbReference type="Proteomes" id="UP000221024"/>
    </source>
</evidence>
<name>A0A2H3P8T0_9BACT</name>
<evidence type="ECO:0000256" key="2">
    <source>
        <dbReference type="SAM" id="Phobius"/>
    </source>
</evidence>
<feature type="transmembrane region" description="Helical" evidence="2">
    <location>
        <begin position="55"/>
        <end position="75"/>
    </location>
</feature>
<dbReference type="Pfam" id="PF03703">
    <property type="entry name" value="bPH_2"/>
    <property type="match status" value="3"/>
</dbReference>
<feature type="domain" description="YdbS-like PH" evidence="3">
    <location>
        <begin position="303"/>
        <end position="385"/>
    </location>
</feature>
<organism evidence="4 5">
    <name type="scientific">Longimonas halophila</name>
    <dbReference type="NCBI Taxonomy" id="1469170"/>
    <lineage>
        <taxon>Bacteria</taxon>
        <taxon>Pseudomonadati</taxon>
        <taxon>Rhodothermota</taxon>
        <taxon>Rhodothermia</taxon>
        <taxon>Rhodothermales</taxon>
        <taxon>Salisaetaceae</taxon>
        <taxon>Longimonas</taxon>
    </lineage>
</organism>
<feature type="transmembrane region" description="Helical" evidence="2">
    <location>
        <begin position="226"/>
        <end position="249"/>
    </location>
</feature>
<gene>
    <name evidence="4" type="ORF">CRI93_00770</name>
</gene>
<comment type="caution">
    <text evidence="4">The sequence shown here is derived from an EMBL/GenBank/DDBJ whole genome shotgun (WGS) entry which is preliminary data.</text>
</comment>
<protein>
    <recommendedName>
        <fullName evidence="3">YdbS-like PH domain-containing protein</fullName>
    </recommendedName>
</protein>
<dbReference type="EMBL" id="PDEP01000001">
    <property type="protein sequence ID" value="PEN09295.1"/>
    <property type="molecule type" value="Genomic_DNA"/>
</dbReference>
<feature type="transmembrane region" description="Helical" evidence="2">
    <location>
        <begin position="277"/>
        <end position="300"/>
    </location>
</feature>
<feature type="domain" description="YdbS-like PH" evidence="3">
    <location>
        <begin position="458"/>
        <end position="531"/>
    </location>
</feature>
<keyword evidence="5" id="KW-1185">Reference proteome</keyword>
<dbReference type="Proteomes" id="UP000221024">
    <property type="component" value="Unassembled WGS sequence"/>
</dbReference>
<evidence type="ECO:0000259" key="3">
    <source>
        <dbReference type="Pfam" id="PF03703"/>
    </source>
</evidence>
<keyword evidence="2" id="KW-0812">Transmembrane</keyword>
<evidence type="ECO:0000313" key="4">
    <source>
        <dbReference type="EMBL" id="PEN09295.1"/>
    </source>
</evidence>
<dbReference type="RefSeq" id="WP_098060694.1">
    <property type="nucleotide sequence ID" value="NZ_PDEP01000001.1"/>
</dbReference>
<feature type="transmembrane region" description="Helical" evidence="2">
    <location>
        <begin position="437"/>
        <end position="456"/>
    </location>
</feature>
<evidence type="ECO:0000256" key="1">
    <source>
        <dbReference type="SAM" id="MobiDB-lite"/>
    </source>
</evidence>
<feature type="compositionally biased region" description="Polar residues" evidence="1">
    <location>
        <begin position="195"/>
        <end position="213"/>
    </location>
</feature>
<proteinExistence type="predicted"/>
<feature type="region of interest" description="Disordered" evidence="1">
    <location>
        <begin position="189"/>
        <end position="213"/>
    </location>
</feature>
<feature type="region of interest" description="Disordered" evidence="1">
    <location>
        <begin position="1"/>
        <end position="43"/>
    </location>
</feature>
<keyword evidence="2" id="KW-1133">Transmembrane helix</keyword>
<dbReference type="InterPro" id="IPR005182">
    <property type="entry name" value="YdbS-like_PH"/>
</dbReference>
<sequence length="585" mass="64774">MAAPSSDSSPAGSSVHDPSASESTAANGPSGDSSSDSPAPLGAVREPQRLHPLTLFVRLLTSLPALALVLLPTLTNDDAQVWLPLFFGAVYGLVALPAIVLQYLRFSYRITPQQIVIQSGVLKRQNRSIPIERVQNVEIERQLLARLLGLAKVRVETAGSASTEASIEYVSVQQAQKIRSSVRAFQRADEDAQSSRDATPSEANATAPNAPTSSPRTLFSMSLRHVLLAGAFRFSLFYLALIFSVLQFVDPETLTNWLLLSQDRIDVIVDAMYQSPVITALGTVVVAALLGWLSGILLTLNRYYGFTLWLDGGKLRKRHGLFTVTEGTIPLAKVQVLIVQTTPLMRLFGWHTLEVQTMGLNTDQQGQRVVAPFAKWETVMRLADHVRPMEMPDTFDRVSPLTIRRHFLRRLGVLLAALAPAAYFWPHDWWAPYDVALPWWSLLVIPALGVAAYLHYHYHRFAIHHDGLYVRRGVLRHYLWMIPINRYQVAYATDSLLQRRLNLKTLFVDTAGASAFAYPDIVDVEADTADDAVDTIYGQFHTLYRAMVSEAKHSASPTTPLDLRQAAAAVPRALPLPNPTDSSRA</sequence>
<accession>A0A2H3P8T0</accession>
<feature type="domain" description="YdbS-like PH" evidence="3">
    <location>
        <begin position="103"/>
        <end position="180"/>
    </location>
</feature>
<keyword evidence="2" id="KW-0472">Membrane</keyword>
<dbReference type="AlphaFoldDB" id="A0A2H3P8T0"/>
<reference evidence="4 5" key="1">
    <citation type="submission" date="2017-10" db="EMBL/GenBank/DDBJ databases">
        <title>Draft genome of Longimonas halophila.</title>
        <authorList>
            <person name="Goh K.M."/>
            <person name="Shamsir M.S."/>
            <person name="Lim S.W."/>
        </authorList>
    </citation>
    <scope>NUCLEOTIDE SEQUENCE [LARGE SCALE GENOMIC DNA]</scope>
    <source>
        <strain evidence="4 5">KCTC 42399</strain>
    </source>
</reference>
<dbReference type="PANTHER" id="PTHR34473:SF2">
    <property type="entry name" value="UPF0699 TRANSMEMBRANE PROTEIN YDBT"/>
    <property type="match status" value="1"/>
</dbReference>
<dbReference type="OrthoDB" id="8481729at2"/>